<dbReference type="EMBL" id="JAHHUM010002596">
    <property type="protein sequence ID" value="KAK5603009.1"/>
    <property type="molecule type" value="Genomic_DNA"/>
</dbReference>
<feature type="region of interest" description="Disordered" evidence="1">
    <location>
        <begin position="138"/>
        <end position="167"/>
    </location>
</feature>
<reference evidence="2 3" key="1">
    <citation type="submission" date="2021-06" db="EMBL/GenBank/DDBJ databases">
        <authorList>
            <person name="Palmer J.M."/>
        </authorList>
    </citation>
    <scope>NUCLEOTIDE SEQUENCE [LARGE SCALE GENOMIC DNA]</scope>
    <source>
        <strain evidence="2 3">MEX-2019</strain>
        <tissue evidence="2">Muscle</tissue>
    </source>
</reference>
<name>A0AAV9R3J8_9TELE</name>
<feature type="region of interest" description="Disordered" evidence="1">
    <location>
        <begin position="210"/>
        <end position="229"/>
    </location>
</feature>
<evidence type="ECO:0000313" key="3">
    <source>
        <dbReference type="Proteomes" id="UP001311232"/>
    </source>
</evidence>
<evidence type="ECO:0000313" key="2">
    <source>
        <dbReference type="EMBL" id="KAK5603009.1"/>
    </source>
</evidence>
<evidence type="ECO:0000256" key="1">
    <source>
        <dbReference type="SAM" id="MobiDB-lite"/>
    </source>
</evidence>
<organism evidence="2 3">
    <name type="scientific">Crenichthys baileyi</name>
    <name type="common">White River springfish</name>
    <dbReference type="NCBI Taxonomy" id="28760"/>
    <lineage>
        <taxon>Eukaryota</taxon>
        <taxon>Metazoa</taxon>
        <taxon>Chordata</taxon>
        <taxon>Craniata</taxon>
        <taxon>Vertebrata</taxon>
        <taxon>Euteleostomi</taxon>
        <taxon>Actinopterygii</taxon>
        <taxon>Neopterygii</taxon>
        <taxon>Teleostei</taxon>
        <taxon>Neoteleostei</taxon>
        <taxon>Acanthomorphata</taxon>
        <taxon>Ovalentaria</taxon>
        <taxon>Atherinomorphae</taxon>
        <taxon>Cyprinodontiformes</taxon>
        <taxon>Goodeidae</taxon>
        <taxon>Crenichthys</taxon>
    </lineage>
</organism>
<sequence length="229" mass="25485">MRDTRGPDFRVEVRLNDVALRDEQGGPNRAGLTQLEEMNAGVTDLWLYFLRLYTKQNKNQRRRRVKTGGAESYTSNKDERGFASFHTPGVTAWRSGGSPVVVHQSIHPAAHPAGSNAGVDLEPVRLALPLSVGRKVTAGAQGKPENQRALPPEESNLCQHHWPEPDKDRVTRMDISDVRRFSTNQRREIETLQLVVEVDGNLVNEMKAAAEREPQHELQGHPALHAAAA</sequence>
<feature type="region of interest" description="Disordered" evidence="1">
    <location>
        <begin position="59"/>
        <end position="80"/>
    </location>
</feature>
<keyword evidence="3" id="KW-1185">Reference proteome</keyword>
<protein>
    <submittedName>
        <fullName evidence="2">Uncharacterized protein</fullName>
    </submittedName>
</protein>
<comment type="caution">
    <text evidence="2">The sequence shown here is derived from an EMBL/GenBank/DDBJ whole genome shotgun (WGS) entry which is preliminary data.</text>
</comment>
<dbReference type="Proteomes" id="UP001311232">
    <property type="component" value="Unassembled WGS sequence"/>
</dbReference>
<accession>A0AAV9R3J8</accession>
<feature type="compositionally biased region" description="Basic and acidic residues" evidence="1">
    <location>
        <begin position="210"/>
        <end position="219"/>
    </location>
</feature>
<gene>
    <name evidence="2" type="ORF">CRENBAI_014504</name>
</gene>
<dbReference type="AlphaFoldDB" id="A0AAV9R3J8"/>
<proteinExistence type="predicted"/>